<dbReference type="EMBL" id="VIGB01000003">
    <property type="protein sequence ID" value="TQF06979.1"/>
    <property type="molecule type" value="Genomic_DNA"/>
</dbReference>
<evidence type="ECO:0000313" key="1">
    <source>
        <dbReference type="EMBL" id="TQF06979.1"/>
    </source>
</evidence>
<comment type="caution">
    <text evidence="1">The sequence shown here is derived from an EMBL/GenBank/DDBJ whole genome shotgun (WGS) entry which is preliminary data.</text>
</comment>
<sequence>MVGAVLTVVLGASGCSSDGGRPLADGSTATPTTAVAVVPTPSASPTIAVPSYTPPDCPSGSPAPGGPVNGHDLRALLPICQYQNRPADWTPELTSLEDGGPASAPAAAELPGKDCSFLVDAKGFNLSTDFRTAWARESDDAPSDSVFHPVVDDFIAAYQPGDAKKLLGDIRDFADRCSSFDVYSGRQTTMTVTADPLSGLGDEAIDLKCTPGPDAIVQRMESIIIRVGDRVLFVTGDNHRGGMPKLQDLATLEVRGLSG</sequence>
<accession>A0A540WD67</accession>
<gene>
    <name evidence="1" type="ORF">E6W39_38340</name>
</gene>
<evidence type="ECO:0000313" key="2">
    <source>
        <dbReference type="Proteomes" id="UP000319103"/>
    </source>
</evidence>
<protein>
    <recommendedName>
        <fullName evidence="3">PknH-like extracellular domain-containing protein</fullName>
    </recommendedName>
</protein>
<reference evidence="1 2" key="1">
    <citation type="submission" date="2019-06" db="EMBL/GenBank/DDBJ databases">
        <title>Description of Kitasatospora acidophila sp. nov. isolated from pine grove soil, and reclassification of Streptomyces novaecaesareae to Kitasatospora novaeceasareae comb. nov.</title>
        <authorList>
            <person name="Kim M.J."/>
        </authorList>
    </citation>
    <scope>NUCLEOTIDE SEQUENCE [LARGE SCALE GENOMIC DNA]</scope>
    <source>
        <strain evidence="1 2">MMS16-CNU292</strain>
    </source>
</reference>
<proteinExistence type="predicted"/>
<organism evidence="1 2">
    <name type="scientific">Kitasatospora acidiphila</name>
    <dbReference type="NCBI Taxonomy" id="2567942"/>
    <lineage>
        <taxon>Bacteria</taxon>
        <taxon>Bacillati</taxon>
        <taxon>Actinomycetota</taxon>
        <taxon>Actinomycetes</taxon>
        <taxon>Kitasatosporales</taxon>
        <taxon>Streptomycetaceae</taxon>
        <taxon>Kitasatospora</taxon>
    </lineage>
</organism>
<dbReference type="Proteomes" id="UP000319103">
    <property type="component" value="Unassembled WGS sequence"/>
</dbReference>
<dbReference type="OrthoDB" id="4252727at2"/>
<name>A0A540WD67_9ACTN</name>
<keyword evidence="2" id="KW-1185">Reference proteome</keyword>
<dbReference type="AlphaFoldDB" id="A0A540WD67"/>
<dbReference type="RefSeq" id="WP_141637384.1">
    <property type="nucleotide sequence ID" value="NZ_VIGB01000003.1"/>
</dbReference>
<evidence type="ECO:0008006" key="3">
    <source>
        <dbReference type="Google" id="ProtNLM"/>
    </source>
</evidence>